<dbReference type="AlphaFoldDB" id="A0A166MYS5"/>
<feature type="chain" id="PRO_5007877564" evidence="1">
    <location>
        <begin position="21"/>
        <end position="115"/>
    </location>
</feature>
<proteinExistence type="predicted"/>
<organism evidence="2">
    <name type="scientific">Athelia psychrophila</name>
    <dbReference type="NCBI Taxonomy" id="1759441"/>
    <lineage>
        <taxon>Eukaryota</taxon>
        <taxon>Fungi</taxon>
        <taxon>Dikarya</taxon>
        <taxon>Basidiomycota</taxon>
        <taxon>Agaricomycotina</taxon>
        <taxon>Agaricomycetes</taxon>
        <taxon>Agaricomycetidae</taxon>
        <taxon>Atheliales</taxon>
        <taxon>Atheliaceae</taxon>
        <taxon>Athelia</taxon>
    </lineage>
</organism>
<evidence type="ECO:0000256" key="1">
    <source>
        <dbReference type="SAM" id="SignalP"/>
    </source>
</evidence>
<evidence type="ECO:0000313" key="2">
    <source>
        <dbReference type="EMBL" id="KZP24465.1"/>
    </source>
</evidence>
<dbReference type="EMBL" id="KV417526">
    <property type="protein sequence ID" value="KZP24465.1"/>
    <property type="molecule type" value="Genomic_DNA"/>
</dbReference>
<protein>
    <submittedName>
        <fullName evidence="2">Uncharacterized protein</fullName>
    </submittedName>
</protein>
<reference evidence="2" key="1">
    <citation type="journal article" date="2016" name="Mol. Biol. Evol.">
        <title>Comparative Genomics of Early-Diverging Mushroom-Forming Fungi Provides Insights into the Origins of Lignocellulose Decay Capabilities.</title>
        <authorList>
            <person name="Nagy L.G."/>
            <person name="Riley R."/>
            <person name="Tritt A."/>
            <person name="Adam C."/>
            <person name="Daum C."/>
            <person name="Floudas D."/>
            <person name="Sun H."/>
            <person name="Yadav J.S."/>
            <person name="Pangilinan J."/>
            <person name="Larsson K.H."/>
            <person name="Matsuura K."/>
            <person name="Barry K."/>
            <person name="Labutti K."/>
            <person name="Kuo R."/>
            <person name="Ohm R.A."/>
            <person name="Bhattacharya S.S."/>
            <person name="Shirouzu T."/>
            <person name="Yoshinaga Y."/>
            <person name="Martin F.M."/>
            <person name="Grigoriev I.V."/>
            <person name="Hibbett D.S."/>
        </authorList>
    </citation>
    <scope>NUCLEOTIDE SEQUENCE [LARGE SCALE GENOMIC DNA]</scope>
    <source>
        <strain evidence="2">CBS 109695</strain>
    </source>
</reference>
<feature type="signal peptide" evidence="1">
    <location>
        <begin position="1"/>
        <end position="20"/>
    </location>
</feature>
<keyword evidence="1" id="KW-0732">Signal</keyword>
<gene>
    <name evidence="2" type="ORF">FIBSPDRAFT_929931</name>
</gene>
<accession>A0A166MYS5</accession>
<name>A0A166MYS5_9AGAM</name>
<sequence>MFASPLLTLGLLLAVPVAFAAPRPTAAQSVPASTPTLPAIIYNIPGVLNSTLIPILGEGPDGGIEVGGIGEHSAPGLGVYEHGNGDAQVGPGGIEVCLTQTFEVGPLSIAYGVAI</sequence>